<evidence type="ECO:0000259" key="2">
    <source>
        <dbReference type="Pfam" id="PF23416"/>
    </source>
</evidence>
<dbReference type="Proteomes" id="UP000046395">
    <property type="component" value="Unassembled WGS sequence"/>
</dbReference>
<accession>A0A5S6QJJ5</accession>
<feature type="signal peptide" evidence="1">
    <location>
        <begin position="1"/>
        <end position="22"/>
    </location>
</feature>
<organism evidence="3 4">
    <name type="scientific">Trichuris muris</name>
    <name type="common">Mouse whipworm</name>
    <dbReference type="NCBI Taxonomy" id="70415"/>
    <lineage>
        <taxon>Eukaryota</taxon>
        <taxon>Metazoa</taxon>
        <taxon>Ecdysozoa</taxon>
        <taxon>Nematoda</taxon>
        <taxon>Enoplea</taxon>
        <taxon>Dorylaimia</taxon>
        <taxon>Trichinellida</taxon>
        <taxon>Trichuridae</taxon>
        <taxon>Trichuris</taxon>
    </lineage>
</organism>
<dbReference type="AlphaFoldDB" id="A0A5S6QJJ5"/>
<dbReference type="Pfam" id="PF23416">
    <property type="entry name" value="DUF7107"/>
    <property type="match status" value="1"/>
</dbReference>
<evidence type="ECO:0000256" key="1">
    <source>
        <dbReference type="SAM" id="SignalP"/>
    </source>
</evidence>
<protein>
    <submittedName>
        <fullName evidence="4">EB domain-containing protein</fullName>
    </submittedName>
</protein>
<keyword evidence="1" id="KW-0732">Signal</keyword>
<feature type="chain" id="PRO_5024463753" evidence="1">
    <location>
        <begin position="23"/>
        <end position="149"/>
    </location>
</feature>
<dbReference type="InterPro" id="IPR055531">
    <property type="entry name" value="DUF7107"/>
</dbReference>
<name>A0A5S6QJJ5_TRIMR</name>
<feature type="domain" description="DUF7107" evidence="2">
    <location>
        <begin position="94"/>
        <end position="145"/>
    </location>
</feature>
<keyword evidence="3" id="KW-1185">Reference proteome</keyword>
<sequence>MNSTVVVFGLLTVLISIHVGEGCETLKHYQCAGRNMLCFRSKCIMAFKMPYAQSCTTNAECRLAATAGRQRFTVGCNRGQCNTLLNPELPNQFCRRQSDCSKMAGIMKFMCIRTACVLAMPTTRYCDRDHLCKTGESCINGVCYEPVDK</sequence>
<reference evidence="4" key="1">
    <citation type="submission" date="2019-12" db="UniProtKB">
        <authorList>
            <consortium name="WormBaseParasite"/>
        </authorList>
    </citation>
    <scope>IDENTIFICATION</scope>
</reference>
<dbReference type="WBParaSite" id="TMUE_2000007373.1">
    <property type="protein sequence ID" value="TMUE_2000007373.1"/>
    <property type="gene ID" value="WBGene00302635"/>
</dbReference>
<evidence type="ECO:0000313" key="3">
    <source>
        <dbReference type="Proteomes" id="UP000046395"/>
    </source>
</evidence>
<proteinExistence type="predicted"/>
<evidence type="ECO:0000313" key="4">
    <source>
        <dbReference type="WBParaSite" id="TMUE_2000007373.1"/>
    </source>
</evidence>